<dbReference type="SUPFAM" id="SSF54373">
    <property type="entry name" value="FAD-linked reductases, C-terminal domain"/>
    <property type="match status" value="1"/>
</dbReference>
<evidence type="ECO:0000313" key="2">
    <source>
        <dbReference type="EMBL" id="KIK14936.1"/>
    </source>
</evidence>
<dbReference type="AlphaFoldDB" id="A0A0C9YEB2"/>
<feature type="domain" description="Amine oxidase" evidence="1">
    <location>
        <begin position="62"/>
        <end position="569"/>
    </location>
</feature>
<dbReference type="STRING" id="765257.A0A0C9YEB2"/>
<dbReference type="InterPro" id="IPR036188">
    <property type="entry name" value="FAD/NAD-bd_sf"/>
</dbReference>
<name>A0A0C9YEB2_9AGAM</name>
<evidence type="ECO:0000259" key="1">
    <source>
        <dbReference type="Pfam" id="PF01593"/>
    </source>
</evidence>
<reference evidence="2 3" key="1">
    <citation type="submission" date="2014-04" db="EMBL/GenBank/DDBJ databases">
        <authorList>
            <consortium name="DOE Joint Genome Institute"/>
            <person name="Kuo A."/>
            <person name="Kohler A."/>
            <person name="Costa M.D."/>
            <person name="Nagy L.G."/>
            <person name="Floudas D."/>
            <person name="Copeland A."/>
            <person name="Barry K.W."/>
            <person name="Cichocki N."/>
            <person name="Veneault-Fourrey C."/>
            <person name="LaButti K."/>
            <person name="Lindquist E.A."/>
            <person name="Lipzen A."/>
            <person name="Lundell T."/>
            <person name="Morin E."/>
            <person name="Murat C."/>
            <person name="Sun H."/>
            <person name="Tunlid A."/>
            <person name="Henrissat B."/>
            <person name="Grigoriev I.V."/>
            <person name="Hibbett D.S."/>
            <person name="Martin F."/>
            <person name="Nordberg H.P."/>
            <person name="Cantor M.N."/>
            <person name="Hua S.X."/>
        </authorList>
    </citation>
    <scope>NUCLEOTIDE SEQUENCE [LARGE SCALE GENOMIC DNA]</scope>
    <source>
        <strain evidence="2 3">441</strain>
    </source>
</reference>
<organism evidence="2 3">
    <name type="scientific">Pisolithus microcarpus 441</name>
    <dbReference type="NCBI Taxonomy" id="765257"/>
    <lineage>
        <taxon>Eukaryota</taxon>
        <taxon>Fungi</taxon>
        <taxon>Dikarya</taxon>
        <taxon>Basidiomycota</taxon>
        <taxon>Agaricomycotina</taxon>
        <taxon>Agaricomycetes</taxon>
        <taxon>Agaricomycetidae</taxon>
        <taxon>Boletales</taxon>
        <taxon>Sclerodermatineae</taxon>
        <taxon>Pisolithaceae</taxon>
        <taxon>Pisolithus</taxon>
    </lineage>
</organism>
<dbReference type="SUPFAM" id="SSF51905">
    <property type="entry name" value="FAD/NAD(P)-binding domain"/>
    <property type="match status" value="1"/>
</dbReference>
<dbReference type="Pfam" id="PF01593">
    <property type="entry name" value="Amino_oxidase"/>
    <property type="match status" value="1"/>
</dbReference>
<dbReference type="Gene3D" id="3.90.660.10">
    <property type="match status" value="1"/>
</dbReference>
<proteinExistence type="predicted"/>
<dbReference type="Gene3D" id="1.10.10.1620">
    <property type="match status" value="1"/>
</dbReference>
<dbReference type="InterPro" id="IPR050281">
    <property type="entry name" value="Flavin_monoamine_oxidase"/>
</dbReference>
<dbReference type="GO" id="GO:0001716">
    <property type="term" value="F:L-amino-acid oxidase activity"/>
    <property type="evidence" value="ECO:0007669"/>
    <property type="project" value="TreeGrafter"/>
</dbReference>
<sequence>MSFEGDPLAFYGKNIIDDYHASLMAKLEPENRELKEPDYLDVSDEKLRFLPDRKVGILGAGVAGLYTALILDSLDVEFEILEASNQVGGRLSTYKFPNGRKYDYYDPGAMRYPLPEKDGQGQYKNGIMKRLADLIGYLDLESKLIPYHYKARKGSGFYYFNDVREPVSKEPKGDFRGAEIGVGAEYIKAGADNITKDVVKPFVKALVDDLQHGTKKGWEMMKENDSYSVRAYMAFKYLPSDDIKLPKKHLPNDVINWFLSSLAFAKVGDTDFGKVEWKCFDGGSEVLPQRMAEVIEKNKKGRILFGKRVHAIYQDRNVHFTVPSDFVADGLPEGATETTVGDRKTITVPGAGVGVVAGPELIERVYSHVISTLPLPVLRTTDMRDAGLNIRQKNALRQLQYGPSIKIAIRFKEAWWTKKLGIVGGQSFTDLPIRTIVYPSYGVDPESSSMVLMASYCWTTDADRLGSLATLEQKDALKVLVLSNLAEAHGHPITYGFLHEQFLGMDVKDWNRDANTMGAFPYFCPGDFQNLYTSLTYPAANGRLHFAGDAISTRHAWVVGALDSAWRAVYEYLCATRQYGKLWVFIEQWGGNAEWTNLREKVDSEKPDLLRKHLGLVHRFGDAGQL</sequence>
<dbReference type="OrthoDB" id="7777654at2759"/>
<dbReference type="Proteomes" id="UP000054018">
    <property type="component" value="Unassembled WGS sequence"/>
</dbReference>
<dbReference type="HOGENOM" id="CLU_004498_8_1_1"/>
<dbReference type="Gene3D" id="3.50.50.60">
    <property type="entry name" value="FAD/NAD(P)-binding domain"/>
    <property type="match status" value="1"/>
</dbReference>
<dbReference type="InterPro" id="IPR002937">
    <property type="entry name" value="Amino_oxidase"/>
</dbReference>
<dbReference type="EMBL" id="KN833915">
    <property type="protein sequence ID" value="KIK14936.1"/>
    <property type="molecule type" value="Genomic_DNA"/>
</dbReference>
<keyword evidence="3" id="KW-1185">Reference proteome</keyword>
<accession>A0A0C9YEB2</accession>
<protein>
    <recommendedName>
        <fullName evidence="1">Amine oxidase domain-containing protein</fullName>
    </recommendedName>
</protein>
<evidence type="ECO:0000313" key="3">
    <source>
        <dbReference type="Proteomes" id="UP000054018"/>
    </source>
</evidence>
<gene>
    <name evidence="2" type="ORF">PISMIDRAFT_16922</name>
</gene>
<dbReference type="PANTHER" id="PTHR10742:SF342">
    <property type="entry name" value="AMINE OXIDASE"/>
    <property type="match status" value="1"/>
</dbReference>
<dbReference type="PANTHER" id="PTHR10742">
    <property type="entry name" value="FLAVIN MONOAMINE OXIDASE"/>
    <property type="match status" value="1"/>
</dbReference>
<reference evidence="3" key="2">
    <citation type="submission" date="2015-01" db="EMBL/GenBank/DDBJ databases">
        <title>Evolutionary Origins and Diversification of the Mycorrhizal Mutualists.</title>
        <authorList>
            <consortium name="DOE Joint Genome Institute"/>
            <consortium name="Mycorrhizal Genomics Consortium"/>
            <person name="Kohler A."/>
            <person name="Kuo A."/>
            <person name="Nagy L.G."/>
            <person name="Floudas D."/>
            <person name="Copeland A."/>
            <person name="Barry K.W."/>
            <person name="Cichocki N."/>
            <person name="Veneault-Fourrey C."/>
            <person name="LaButti K."/>
            <person name="Lindquist E.A."/>
            <person name="Lipzen A."/>
            <person name="Lundell T."/>
            <person name="Morin E."/>
            <person name="Murat C."/>
            <person name="Riley R."/>
            <person name="Ohm R."/>
            <person name="Sun H."/>
            <person name="Tunlid A."/>
            <person name="Henrissat B."/>
            <person name="Grigoriev I.V."/>
            <person name="Hibbett D.S."/>
            <person name="Martin F."/>
        </authorList>
    </citation>
    <scope>NUCLEOTIDE SEQUENCE [LARGE SCALE GENOMIC DNA]</scope>
    <source>
        <strain evidence="3">441</strain>
    </source>
</reference>
<dbReference type="GO" id="GO:0009063">
    <property type="term" value="P:amino acid catabolic process"/>
    <property type="evidence" value="ECO:0007669"/>
    <property type="project" value="TreeGrafter"/>
</dbReference>